<proteinExistence type="inferred from homology"/>
<dbReference type="GO" id="GO:0061630">
    <property type="term" value="F:ubiquitin protein ligase activity"/>
    <property type="evidence" value="ECO:0007669"/>
    <property type="project" value="UniProtKB-EC"/>
</dbReference>
<evidence type="ECO:0000256" key="1">
    <source>
        <dbReference type="ARBA" id="ARBA00000900"/>
    </source>
</evidence>
<dbReference type="KEGG" id="egu:105042278"/>
<evidence type="ECO:0000313" key="20">
    <source>
        <dbReference type="Proteomes" id="UP000504607"/>
    </source>
</evidence>
<comment type="subcellular location">
    <subcellularLocation>
        <location evidence="2">Membrane</location>
        <topology evidence="2">Single-pass membrane protein</topology>
    </subcellularLocation>
</comment>
<dbReference type="PANTHER" id="PTHR46539:SF1">
    <property type="entry name" value="E3 UBIQUITIN-PROTEIN LIGASE ATL42"/>
    <property type="match status" value="1"/>
</dbReference>
<dbReference type="GeneID" id="105042278"/>
<feature type="domain" description="RING-type" evidence="19">
    <location>
        <begin position="122"/>
        <end position="164"/>
    </location>
</feature>
<dbReference type="FunCoup" id="A0A6I9R4N2">
    <property type="interactions" value="3381"/>
</dbReference>
<dbReference type="InterPro" id="IPR001841">
    <property type="entry name" value="Znf_RING"/>
</dbReference>
<keyword evidence="13 17" id="KW-0472">Membrane</keyword>
<evidence type="ECO:0000256" key="7">
    <source>
        <dbReference type="ARBA" id="ARBA00022723"/>
    </source>
</evidence>
<dbReference type="SUPFAM" id="SSF57850">
    <property type="entry name" value="RING/U-box"/>
    <property type="match status" value="1"/>
</dbReference>
<evidence type="ECO:0000259" key="19">
    <source>
        <dbReference type="PROSITE" id="PS50089"/>
    </source>
</evidence>
<keyword evidence="7" id="KW-0479">Metal-binding</keyword>
<comment type="pathway">
    <text evidence="3">Protein modification; protein ubiquitination.</text>
</comment>
<accession>A0A6I9R4N2</accession>
<keyword evidence="5" id="KW-0808">Transferase</keyword>
<evidence type="ECO:0000256" key="2">
    <source>
        <dbReference type="ARBA" id="ARBA00004167"/>
    </source>
</evidence>
<name>A0A6I9R4N2_ELAGV</name>
<keyword evidence="6 17" id="KW-0812">Transmembrane</keyword>
<evidence type="ECO:0000256" key="17">
    <source>
        <dbReference type="SAM" id="Phobius"/>
    </source>
</evidence>
<dbReference type="GO" id="GO:0008270">
    <property type="term" value="F:zinc ion binding"/>
    <property type="evidence" value="ECO:0007669"/>
    <property type="project" value="UniProtKB-KW"/>
</dbReference>
<dbReference type="PANTHER" id="PTHR46539">
    <property type="entry name" value="E3 UBIQUITIN-PROTEIN LIGASE ATL42"/>
    <property type="match status" value="1"/>
</dbReference>
<keyword evidence="10" id="KW-0833">Ubl conjugation pathway</keyword>
<dbReference type="SMART" id="SM00184">
    <property type="entry name" value="RING"/>
    <property type="match status" value="1"/>
</dbReference>
<keyword evidence="9 15" id="KW-0863">Zinc-finger</keyword>
<evidence type="ECO:0000256" key="15">
    <source>
        <dbReference type="PROSITE-ProRule" id="PRU00175"/>
    </source>
</evidence>
<feature type="signal peptide" evidence="18">
    <location>
        <begin position="1"/>
        <end position="23"/>
    </location>
</feature>
<evidence type="ECO:0000256" key="4">
    <source>
        <dbReference type="ARBA" id="ARBA00012483"/>
    </source>
</evidence>
<dbReference type="InterPro" id="IPR013083">
    <property type="entry name" value="Znf_RING/FYVE/PHD"/>
</dbReference>
<keyword evidence="20" id="KW-1185">Reference proteome</keyword>
<comment type="catalytic activity">
    <reaction evidence="1">
        <text>S-ubiquitinyl-[E2 ubiquitin-conjugating enzyme]-L-cysteine + [acceptor protein]-L-lysine = [E2 ubiquitin-conjugating enzyme]-L-cysteine + N(6)-ubiquitinyl-[acceptor protein]-L-lysine.</text>
        <dbReference type="EC" id="2.3.2.27"/>
    </reaction>
</comment>
<reference evidence="21" key="1">
    <citation type="submission" date="2025-08" db="UniProtKB">
        <authorList>
            <consortium name="RefSeq"/>
        </authorList>
    </citation>
    <scope>IDENTIFICATION</scope>
</reference>
<gene>
    <name evidence="21" type="primary">LOC105042278</name>
</gene>
<dbReference type="CDD" id="cd16461">
    <property type="entry name" value="RING-H2_EL5-like"/>
    <property type="match status" value="1"/>
</dbReference>
<keyword evidence="12 17" id="KW-1133">Transmembrane helix</keyword>
<dbReference type="EC" id="2.3.2.27" evidence="4"/>
<feature type="chain" id="PRO_5027110953" description="RING-type E3 ubiquitin transferase" evidence="18">
    <location>
        <begin position="24"/>
        <end position="430"/>
    </location>
</feature>
<evidence type="ECO:0000256" key="8">
    <source>
        <dbReference type="ARBA" id="ARBA00022729"/>
    </source>
</evidence>
<dbReference type="GO" id="GO:0016020">
    <property type="term" value="C:membrane"/>
    <property type="evidence" value="ECO:0007669"/>
    <property type="project" value="UniProtKB-SubCell"/>
</dbReference>
<evidence type="ECO:0000256" key="6">
    <source>
        <dbReference type="ARBA" id="ARBA00022692"/>
    </source>
</evidence>
<comment type="similarity">
    <text evidence="14">Belongs to the RING-type zinc finger family. ATL subfamily.</text>
</comment>
<dbReference type="Proteomes" id="UP000504607">
    <property type="component" value="Chromosome 1"/>
</dbReference>
<evidence type="ECO:0000313" key="21">
    <source>
        <dbReference type="RefSeq" id="XP_010917719.1"/>
    </source>
</evidence>
<evidence type="ECO:0000256" key="13">
    <source>
        <dbReference type="ARBA" id="ARBA00023136"/>
    </source>
</evidence>
<evidence type="ECO:0000256" key="16">
    <source>
        <dbReference type="SAM" id="MobiDB-lite"/>
    </source>
</evidence>
<protein>
    <recommendedName>
        <fullName evidence="4">RING-type E3 ubiquitin transferase</fullName>
        <ecNumber evidence="4">2.3.2.27</ecNumber>
    </recommendedName>
</protein>
<dbReference type="AlphaFoldDB" id="A0A6I9R4N2"/>
<evidence type="ECO:0000256" key="14">
    <source>
        <dbReference type="ARBA" id="ARBA00024209"/>
    </source>
</evidence>
<dbReference type="InParanoid" id="A0A6I9R4N2"/>
<dbReference type="PROSITE" id="PS50089">
    <property type="entry name" value="ZF_RING_2"/>
    <property type="match status" value="1"/>
</dbReference>
<dbReference type="Gene3D" id="3.30.40.10">
    <property type="entry name" value="Zinc/RING finger domain, C3HC4 (zinc finger)"/>
    <property type="match status" value="1"/>
</dbReference>
<feature type="transmembrane region" description="Helical" evidence="17">
    <location>
        <begin position="41"/>
        <end position="62"/>
    </location>
</feature>
<sequence>MPPPSNPSLLLLVFLSIWALGAAQMNQPDSQGMTVSFRPSVAIVIGVFSLMFSLTFLLLVYAKFCHTAASELFSSDTAGVDRPNGNILFNHNRFSGIDRTVIESLPLFRFSSLRGARDGLECAVCLSRFDDTELLRLLPQCKHAFHLGCVDRWLEAHSSCPLCRRKVSVEDATLFKYSTSSRFLFPSSRREDPGRDLELELFVEREPGDNSGRHGSSRFSIGSSFRKIERKEKEKLNLPILEERNDDGGEFYHKFKHRIIVSDVVFKSRWSDVNSSDFISLNTDMLSLASSRRFSALDSDANPHFESIPREKRSVDQSVWKIKEEMEKKRLLESKASQMNRGQPVAVGSASHGEGNSGSAGSRPLVSPGNNRSMSEITILSRFRAVGEPSGAQEEDVRRLWLPIARRTVQWFAGRERMSQSPGSREVTNV</sequence>
<evidence type="ECO:0000256" key="5">
    <source>
        <dbReference type="ARBA" id="ARBA00022679"/>
    </source>
</evidence>
<evidence type="ECO:0000256" key="11">
    <source>
        <dbReference type="ARBA" id="ARBA00022833"/>
    </source>
</evidence>
<evidence type="ECO:0000256" key="3">
    <source>
        <dbReference type="ARBA" id="ARBA00004906"/>
    </source>
</evidence>
<feature type="region of interest" description="Disordered" evidence="16">
    <location>
        <begin position="333"/>
        <end position="371"/>
    </location>
</feature>
<dbReference type="FunFam" id="3.30.40.10:FF:000285">
    <property type="entry name" value="RING-H2 finger protein ATL43"/>
    <property type="match status" value="1"/>
</dbReference>
<keyword evidence="8 18" id="KW-0732">Signal</keyword>
<evidence type="ECO:0000256" key="10">
    <source>
        <dbReference type="ARBA" id="ARBA00022786"/>
    </source>
</evidence>
<keyword evidence="11" id="KW-0862">Zinc</keyword>
<dbReference type="OrthoDB" id="8062037at2759"/>
<evidence type="ECO:0000256" key="18">
    <source>
        <dbReference type="SAM" id="SignalP"/>
    </source>
</evidence>
<evidence type="ECO:0000256" key="9">
    <source>
        <dbReference type="ARBA" id="ARBA00022771"/>
    </source>
</evidence>
<organism evidence="20 21">
    <name type="scientific">Elaeis guineensis var. tenera</name>
    <name type="common">Oil palm</name>
    <dbReference type="NCBI Taxonomy" id="51953"/>
    <lineage>
        <taxon>Eukaryota</taxon>
        <taxon>Viridiplantae</taxon>
        <taxon>Streptophyta</taxon>
        <taxon>Embryophyta</taxon>
        <taxon>Tracheophyta</taxon>
        <taxon>Spermatophyta</taxon>
        <taxon>Magnoliopsida</taxon>
        <taxon>Liliopsida</taxon>
        <taxon>Arecaceae</taxon>
        <taxon>Arecoideae</taxon>
        <taxon>Cocoseae</taxon>
        <taxon>Elaeidinae</taxon>
        <taxon>Elaeis</taxon>
    </lineage>
</organism>
<dbReference type="Pfam" id="PF13639">
    <property type="entry name" value="zf-RING_2"/>
    <property type="match status" value="1"/>
</dbReference>
<dbReference type="RefSeq" id="XP_010917719.1">
    <property type="nucleotide sequence ID" value="XM_010919417.3"/>
</dbReference>
<evidence type="ECO:0000256" key="12">
    <source>
        <dbReference type="ARBA" id="ARBA00022989"/>
    </source>
</evidence>